<protein>
    <submittedName>
        <fullName evidence="1">YgiT-type zinc finger domain-containing protein</fullName>
    </submittedName>
</protein>
<evidence type="ECO:0000313" key="1">
    <source>
        <dbReference type="EMBL" id="PZN76552.1"/>
    </source>
</evidence>
<dbReference type="Proteomes" id="UP000249396">
    <property type="component" value="Unassembled WGS sequence"/>
</dbReference>
<accession>A0A2W4QXI1</accession>
<name>A0A2W4QXI1_9GAMM</name>
<dbReference type="EMBL" id="QJPH01000358">
    <property type="protein sequence ID" value="PZN76552.1"/>
    <property type="molecule type" value="Genomic_DNA"/>
</dbReference>
<dbReference type="AlphaFoldDB" id="A0A2W4QXI1"/>
<reference evidence="1 2" key="1">
    <citation type="journal article" date="2018" name="Aquat. Microb. Ecol.">
        <title>Gammaproteobacterial methanotrophs dominate.</title>
        <authorList>
            <person name="Rissanen A.J."/>
            <person name="Saarenheimo J."/>
            <person name="Tiirola M."/>
            <person name="Peura S."/>
            <person name="Aalto S.L."/>
            <person name="Karvinen A."/>
            <person name="Nykanen H."/>
        </authorList>
    </citation>
    <scope>NUCLEOTIDE SEQUENCE [LARGE SCALE GENOMIC DNA]</scope>
    <source>
        <strain evidence="1">AMbin10</strain>
    </source>
</reference>
<dbReference type="Gene3D" id="3.10.20.860">
    <property type="match status" value="1"/>
</dbReference>
<dbReference type="CDD" id="cd12870">
    <property type="entry name" value="MqsA"/>
    <property type="match status" value="1"/>
</dbReference>
<evidence type="ECO:0000313" key="2">
    <source>
        <dbReference type="Proteomes" id="UP000249396"/>
    </source>
</evidence>
<dbReference type="InterPro" id="IPR022453">
    <property type="entry name" value="Znf_MqsA-type"/>
</dbReference>
<organism evidence="1 2">
    <name type="scientific">Candidatus Methylumidiphilus alinenensis</name>
    <dbReference type="NCBI Taxonomy" id="2202197"/>
    <lineage>
        <taxon>Bacteria</taxon>
        <taxon>Pseudomonadati</taxon>
        <taxon>Pseudomonadota</taxon>
        <taxon>Gammaproteobacteria</taxon>
        <taxon>Methylococcales</taxon>
        <taxon>Candidatus Methylumidiphilus</taxon>
    </lineage>
</organism>
<sequence>MLCASCGQPGVRLRKVTRSFGRGPSLLVIEDIPLWTCSHCGESYFTAQTLHEIEHIKALCKSVAVDRPIPVAMFQAPCANITTST</sequence>
<comment type="caution">
    <text evidence="1">The sequence shown here is derived from an EMBL/GenBank/DDBJ whole genome shotgun (WGS) entry which is preliminary data.</text>
</comment>
<dbReference type="NCBIfam" id="TIGR03831">
    <property type="entry name" value="YgiT_finger"/>
    <property type="match status" value="1"/>
</dbReference>
<proteinExistence type="predicted"/>
<gene>
    <name evidence="1" type="ORF">DM484_16310</name>
</gene>